<sequence>MSVAAMTGPAPLLSVQDFRLEFDTFDGVYKAIDGIGFDLAPGESLGIVGETGCGKSVTAKSVMGLLPSPPARVRGGRILFDGEDLLRVGERRMRAIRGNEIAMIFQDPMTYLNPVFSIGTQLVDVILAHQRARPRAERMTRERARDHAVEMLRRVHLPNPERQLDSYPYQLSGGMRQRVLIAMALSGRPRLLIADEPTTALDVTIQAQILDLIGELRRDLGLSVVMITHDLGVVASVCDRVVVMYAGQIVEDAPVARLFDHPAHPYTRGLLAAVPHPGRPAASLSSIPGSLPNLLDPPAGCRFHGRCPLAGDDCLRPPPTTAVADGHRVACWRAMEAADAGA</sequence>
<evidence type="ECO:0000256" key="6">
    <source>
        <dbReference type="ARBA" id="ARBA00022741"/>
    </source>
</evidence>
<dbReference type="NCBIfam" id="TIGR01727">
    <property type="entry name" value="oligo_HPY"/>
    <property type="match status" value="1"/>
</dbReference>
<comment type="similarity">
    <text evidence="2">Belongs to the ABC transporter superfamily.</text>
</comment>
<keyword evidence="5" id="KW-0997">Cell inner membrane</keyword>
<comment type="caution">
    <text evidence="11">The sequence shown here is derived from an EMBL/GenBank/DDBJ whole genome shotgun (WGS) entry which is preliminary data.</text>
</comment>
<dbReference type="SMART" id="SM00382">
    <property type="entry name" value="AAA"/>
    <property type="match status" value="1"/>
</dbReference>
<dbReference type="PROSITE" id="PS50893">
    <property type="entry name" value="ABC_TRANSPORTER_2"/>
    <property type="match status" value="1"/>
</dbReference>
<keyword evidence="4" id="KW-1003">Cell membrane</keyword>
<comment type="subcellular location">
    <subcellularLocation>
        <location evidence="1">Cell inner membrane</location>
        <topology evidence="1">Peripheral membrane protein</topology>
    </subcellularLocation>
</comment>
<dbReference type="SUPFAM" id="SSF52540">
    <property type="entry name" value="P-loop containing nucleoside triphosphate hydrolases"/>
    <property type="match status" value="1"/>
</dbReference>
<evidence type="ECO:0000256" key="5">
    <source>
        <dbReference type="ARBA" id="ARBA00022519"/>
    </source>
</evidence>
<dbReference type="CDD" id="cd03257">
    <property type="entry name" value="ABC_NikE_OppD_transporters"/>
    <property type="match status" value="1"/>
</dbReference>
<dbReference type="PROSITE" id="PS00211">
    <property type="entry name" value="ABC_TRANSPORTER_1"/>
    <property type="match status" value="1"/>
</dbReference>
<dbReference type="FunFam" id="3.40.50.300:FF:000016">
    <property type="entry name" value="Oligopeptide ABC transporter ATP-binding component"/>
    <property type="match status" value="1"/>
</dbReference>
<keyword evidence="8" id="KW-1278">Translocase</keyword>
<evidence type="ECO:0000256" key="3">
    <source>
        <dbReference type="ARBA" id="ARBA00022448"/>
    </source>
</evidence>
<evidence type="ECO:0000256" key="7">
    <source>
        <dbReference type="ARBA" id="ARBA00022840"/>
    </source>
</evidence>
<dbReference type="GO" id="GO:0005886">
    <property type="term" value="C:plasma membrane"/>
    <property type="evidence" value="ECO:0007669"/>
    <property type="project" value="UniProtKB-SubCell"/>
</dbReference>
<organism evidence="11 12">
    <name type="scientific">Thalassobaculum fulvum</name>
    <dbReference type="NCBI Taxonomy" id="1633335"/>
    <lineage>
        <taxon>Bacteria</taxon>
        <taxon>Pseudomonadati</taxon>
        <taxon>Pseudomonadota</taxon>
        <taxon>Alphaproteobacteria</taxon>
        <taxon>Rhodospirillales</taxon>
        <taxon>Thalassobaculaceae</taxon>
        <taxon>Thalassobaculum</taxon>
    </lineage>
</organism>
<evidence type="ECO:0000256" key="9">
    <source>
        <dbReference type="ARBA" id="ARBA00023136"/>
    </source>
</evidence>
<gene>
    <name evidence="11" type="ORF">GCM10017083_12540</name>
</gene>
<evidence type="ECO:0000313" key="11">
    <source>
        <dbReference type="EMBL" id="GHD44747.1"/>
    </source>
</evidence>
<dbReference type="GO" id="GO:0005524">
    <property type="term" value="F:ATP binding"/>
    <property type="evidence" value="ECO:0007669"/>
    <property type="project" value="UniProtKB-KW"/>
</dbReference>
<protein>
    <submittedName>
        <fullName evidence="11">Peptide ABC transporter ATP-binding protein</fullName>
    </submittedName>
</protein>
<keyword evidence="12" id="KW-1185">Reference proteome</keyword>
<dbReference type="Gene3D" id="3.40.50.300">
    <property type="entry name" value="P-loop containing nucleotide triphosphate hydrolases"/>
    <property type="match status" value="1"/>
</dbReference>
<keyword evidence="7 11" id="KW-0067">ATP-binding</keyword>
<dbReference type="Pfam" id="PF00005">
    <property type="entry name" value="ABC_tran"/>
    <property type="match status" value="1"/>
</dbReference>
<dbReference type="InterPro" id="IPR003593">
    <property type="entry name" value="AAA+_ATPase"/>
</dbReference>
<dbReference type="InterPro" id="IPR017871">
    <property type="entry name" value="ABC_transporter-like_CS"/>
</dbReference>
<dbReference type="GO" id="GO:0015833">
    <property type="term" value="P:peptide transport"/>
    <property type="evidence" value="ECO:0007669"/>
    <property type="project" value="InterPro"/>
</dbReference>
<dbReference type="AlphaFoldDB" id="A0A918XQN8"/>
<dbReference type="GO" id="GO:0055085">
    <property type="term" value="P:transmembrane transport"/>
    <property type="evidence" value="ECO:0007669"/>
    <property type="project" value="UniProtKB-ARBA"/>
</dbReference>
<name>A0A918XQN8_9PROT</name>
<accession>A0A918XQN8</accession>
<dbReference type="GO" id="GO:0016887">
    <property type="term" value="F:ATP hydrolysis activity"/>
    <property type="evidence" value="ECO:0007669"/>
    <property type="project" value="InterPro"/>
</dbReference>
<evidence type="ECO:0000313" key="12">
    <source>
        <dbReference type="Proteomes" id="UP000630353"/>
    </source>
</evidence>
<dbReference type="InterPro" id="IPR027417">
    <property type="entry name" value="P-loop_NTPase"/>
</dbReference>
<dbReference type="RefSeq" id="WP_229836506.1">
    <property type="nucleotide sequence ID" value="NZ_BMZS01000002.1"/>
</dbReference>
<dbReference type="InterPro" id="IPR003439">
    <property type="entry name" value="ABC_transporter-like_ATP-bd"/>
</dbReference>
<keyword evidence="3" id="KW-0813">Transport</keyword>
<dbReference type="EMBL" id="BMZS01000002">
    <property type="protein sequence ID" value="GHD44747.1"/>
    <property type="molecule type" value="Genomic_DNA"/>
</dbReference>
<dbReference type="Proteomes" id="UP000630353">
    <property type="component" value="Unassembled WGS sequence"/>
</dbReference>
<reference evidence="11" key="2">
    <citation type="submission" date="2020-09" db="EMBL/GenBank/DDBJ databases">
        <authorList>
            <person name="Sun Q."/>
            <person name="Kim S."/>
        </authorList>
    </citation>
    <scope>NUCLEOTIDE SEQUENCE</scope>
    <source>
        <strain evidence="11">KCTC 42651</strain>
    </source>
</reference>
<dbReference type="InterPro" id="IPR013563">
    <property type="entry name" value="Oligopep_ABC_C"/>
</dbReference>
<proteinExistence type="inferred from homology"/>
<reference evidence="11" key="1">
    <citation type="journal article" date="2014" name="Int. J. Syst. Evol. Microbiol.">
        <title>Complete genome sequence of Corynebacterium casei LMG S-19264T (=DSM 44701T), isolated from a smear-ripened cheese.</title>
        <authorList>
            <consortium name="US DOE Joint Genome Institute (JGI-PGF)"/>
            <person name="Walter F."/>
            <person name="Albersmeier A."/>
            <person name="Kalinowski J."/>
            <person name="Ruckert C."/>
        </authorList>
    </citation>
    <scope>NUCLEOTIDE SEQUENCE</scope>
    <source>
        <strain evidence="11">KCTC 42651</strain>
    </source>
</reference>
<evidence type="ECO:0000256" key="1">
    <source>
        <dbReference type="ARBA" id="ARBA00004417"/>
    </source>
</evidence>
<dbReference type="InterPro" id="IPR050388">
    <property type="entry name" value="ABC_Ni/Peptide_Import"/>
</dbReference>
<keyword evidence="6" id="KW-0547">Nucleotide-binding</keyword>
<evidence type="ECO:0000256" key="8">
    <source>
        <dbReference type="ARBA" id="ARBA00022967"/>
    </source>
</evidence>
<dbReference type="PANTHER" id="PTHR43297">
    <property type="entry name" value="OLIGOPEPTIDE TRANSPORT ATP-BINDING PROTEIN APPD"/>
    <property type="match status" value="1"/>
</dbReference>
<feature type="domain" description="ABC transporter" evidence="10">
    <location>
        <begin position="13"/>
        <end position="271"/>
    </location>
</feature>
<dbReference type="PANTHER" id="PTHR43297:SF14">
    <property type="entry name" value="ATPASE AAA-TYPE CORE DOMAIN-CONTAINING PROTEIN"/>
    <property type="match status" value="1"/>
</dbReference>
<evidence type="ECO:0000259" key="10">
    <source>
        <dbReference type="PROSITE" id="PS50893"/>
    </source>
</evidence>
<evidence type="ECO:0000256" key="4">
    <source>
        <dbReference type="ARBA" id="ARBA00022475"/>
    </source>
</evidence>
<evidence type="ECO:0000256" key="2">
    <source>
        <dbReference type="ARBA" id="ARBA00005417"/>
    </source>
</evidence>
<dbReference type="Pfam" id="PF08352">
    <property type="entry name" value="oligo_HPY"/>
    <property type="match status" value="1"/>
</dbReference>
<keyword evidence="9" id="KW-0472">Membrane</keyword>